<dbReference type="GO" id="GO:0033539">
    <property type="term" value="P:fatty acid beta-oxidation using acyl-CoA dehydrogenase"/>
    <property type="evidence" value="ECO:0007669"/>
    <property type="project" value="TreeGrafter"/>
</dbReference>
<dbReference type="GO" id="GO:0050660">
    <property type="term" value="F:flavin adenine dinucleotide binding"/>
    <property type="evidence" value="ECO:0007669"/>
    <property type="project" value="InterPro"/>
</dbReference>
<dbReference type="PIRSF" id="PIRSF000089">
    <property type="entry name" value="Electra_flavoP_a"/>
    <property type="match status" value="1"/>
</dbReference>
<dbReference type="CDD" id="cd01715">
    <property type="entry name" value="ETF_alpha"/>
    <property type="match status" value="1"/>
</dbReference>
<evidence type="ECO:0000313" key="8">
    <source>
        <dbReference type="EMBL" id="OYD15911.1"/>
    </source>
</evidence>
<dbReference type="InterPro" id="IPR014731">
    <property type="entry name" value="ETF_asu_C"/>
</dbReference>
<dbReference type="InterPro" id="IPR014729">
    <property type="entry name" value="Rossmann-like_a/b/a_fold"/>
</dbReference>
<dbReference type="FunFam" id="3.40.50.1220:FF:000001">
    <property type="entry name" value="Electron transfer flavoprotein, alpha subunit"/>
    <property type="match status" value="1"/>
</dbReference>
<dbReference type="Gene3D" id="3.40.50.620">
    <property type="entry name" value="HUPs"/>
    <property type="match status" value="1"/>
</dbReference>
<dbReference type="Gene3D" id="3.40.50.1220">
    <property type="entry name" value="TPP-binding domain"/>
    <property type="match status" value="1"/>
</dbReference>
<name>A0A235BUM7_UNCW3</name>
<gene>
    <name evidence="8" type="ORF">CH330_04335</name>
</gene>
<keyword evidence="2" id="KW-0813">Transport</keyword>
<comment type="caution">
    <text evidence="8">The sequence shown here is derived from an EMBL/GenBank/DDBJ whole genome shotgun (WGS) entry which is preliminary data.</text>
</comment>
<dbReference type="Pfam" id="PF00766">
    <property type="entry name" value="ETF_alpha"/>
    <property type="match status" value="1"/>
</dbReference>
<dbReference type="InterPro" id="IPR029035">
    <property type="entry name" value="DHS-like_NAD/FAD-binding_dom"/>
</dbReference>
<keyword evidence="5" id="KW-0249">Electron transport</keyword>
<feature type="binding site" evidence="6">
    <location>
        <position position="211"/>
    </location>
    <ligand>
        <name>FAD</name>
        <dbReference type="ChEBI" id="CHEBI:57692"/>
    </ligand>
</feature>
<feature type="binding site" evidence="6">
    <location>
        <begin position="267"/>
        <end position="274"/>
    </location>
    <ligand>
        <name>FAD</name>
        <dbReference type="ChEBI" id="CHEBI:57692"/>
    </ligand>
</feature>
<evidence type="ECO:0000256" key="3">
    <source>
        <dbReference type="ARBA" id="ARBA00022630"/>
    </source>
</evidence>
<dbReference type="InterPro" id="IPR033947">
    <property type="entry name" value="ETF_alpha_N"/>
</dbReference>
<evidence type="ECO:0000256" key="5">
    <source>
        <dbReference type="ARBA" id="ARBA00022982"/>
    </source>
</evidence>
<evidence type="ECO:0000256" key="6">
    <source>
        <dbReference type="PIRSR" id="PIRSR000089-1"/>
    </source>
</evidence>
<dbReference type="PANTHER" id="PTHR43153:SF1">
    <property type="entry name" value="ELECTRON TRANSFER FLAVOPROTEIN SUBUNIT ALPHA, MITOCHONDRIAL"/>
    <property type="match status" value="1"/>
</dbReference>
<keyword evidence="4 6" id="KW-0274">FAD</keyword>
<dbReference type="EMBL" id="NOZP01000080">
    <property type="protein sequence ID" value="OYD15911.1"/>
    <property type="molecule type" value="Genomic_DNA"/>
</dbReference>
<feature type="binding site" evidence="6">
    <location>
        <begin position="236"/>
        <end position="237"/>
    </location>
    <ligand>
        <name>FAD</name>
        <dbReference type="ChEBI" id="CHEBI:57692"/>
    </ligand>
</feature>
<feature type="binding site" evidence="6">
    <location>
        <position position="288"/>
    </location>
    <ligand>
        <name>FAD</name>
        <dbReference type="ChEBI" id="CHEBI:57692"/>
    </ligand>
</feature>
<comment type="similarity">
    <text evidence="1">Belongs to the ETF alpha-subunit/FixB family.</text>
</comment>
<dbReference type="SMART" id="SM00893">
    <property type="entry name" value="ETF"/>
    <property type="match status" value="1"/>
</dbReference>
<evidence type="ECO:0000259" key="7">
    <source>
        <dbReference type="SMART" id="SM00893"/>
    </source>
</evidence>
<dbReference type="GO" id="GO:0009055">
    <property type="term" value="F:electron transfer activity"/>
    <property type="evidence" value="ECO:0007669"/>
    <property type="project" value="InterPro"/>
</dbReference>
<evidence type="ECO:0000256" key="1">
    <source>
        <dbReference type="ARBA" id="ARBA00005817"/>
    </source>
</evidence>
<dbReference type="PANTHER" id="PTHR43153">
    <property type="entry name" value="ELECTRON TRANSFER FLAVOPROTEIN ALPHA"/>
    <property type="match status" value="1"/>
</dbReference>
<accession>A0A235BUM7</accession>
<dbReference type="SUPFAM" id="SSF52402">
    <property type="entry name" value="Adenine nucleotide alpha hydrolases-like"/>
    <property type="match status" value="1"/>
</dbReference>
<proteinExistence type="inferred from homology"/>
<dbReference type="PROSITE" id="PS00696">
    <property type="entry name" value="ETF_ALPHA"/>
    <property type="match status" value="1"/>
</dbReference>
<dbReference type="AlphaFoldDB" id="A0A235BUM7"/>
<dbReference type="SUPFAM" id="SSF52467">
    <property type="entry name" value="DHS-like NAD/FAD-binding domain"/>
    <property type="match status" value="1"/>
</dbReference>
<dbReference type="Pfam" id="PF01012">
    <property type="entry name" value="ETF"/>
    <property type="match status" value="1"/>
</dbReference>
<evidence type="ECO:0000256" key="4">
    <source>
        <dbReference type="ARBA" id="ARBA00022827"/>
    </source>
</evidence>
<dbReference type="InterPro" id="IPR018206">
    <property type="entry name" value="ETF_asu_C_CS"/>
</dbReference>
<dbReference type="InterPro" id="IPR001308">
    <property type="entry name" value="ETF_a/FixB"/>
</dbReference>
<sequence length="324" mass="34821">MVLVFAEQREGSLKKVAFEALLVGYRIADRKSDELTAAILGSGIGNLAKEITRFGINRVFVVDNPVLEHYTPDGYASSLTELIKRYQAETIVLSATATGKDLAAILSAHLETQLLQDCIAIGFDDNGVIEAVRPIYAGKALRKVKAPDARPLVISIRPRAVGPKEETDKQGQIIIADVNPEKLRSNVVEIVHSVSETVELTEADVVVSGGRGMKGPENYALLEELAKVIGAAVGASRAAVDAGWRDHQDQVGQTGKIIAPSLYIACGISGAIQHLVGMINSKCIVAINKDPQANIFKVADYGIVGDLFKVVPLITQEFRKLKQS</sequence>
<evidence type="ECO:0000256" key="2">
    <source>
        <dbReference type="ARBA" id="ARBA00022448"/>
    </source>
</evidence>
<reference evidence="8 9" key="1">
    <citation type="submission" date="2017-07" db="EMBL/GenBank/DDBJ databases">
        <title>Recovery of genomes from metagenomes via a dereplication, aggregation, and scoring strategy.</title>
        <authorList>
            <person name="Sieber C.M."/>
            <person name="Probst A.J."/>
            <person name="Sharrar A."/>
            <person name="Thomas B.C."/>
            <person name="Hess M."/>
            <person name="Tringe S.G."/>
            <person name="Banfield J.F."/>
        </authorList>
    </citation>
    <scope>NUCLEOTIDE SEQUENCE [LARGE SCALE GENOMIC DNA]</scope>
    <source>
        <strain evidence="8">JGI_Cruoil_03_51_56</strain>
    </source>
</reference>
<comment type="cofactor">
    <cofactor evidence="6">
        <name>FAD</name>
        <dbReference type="ChEBI" id="CHEBI:57692"/>
    </cofactor>
    <text evidence="6">Binds 1 FAD per dimer.</text>
</comment>
<protein>
    <submittedName>
        <fullName evidence="8">Electron transfer flavoprotein subunit alpha</fullName>
    </submittedName>
</protein>
<feature type="binding site" evidence="6">
    <location>
        <begin position="250"/>
        <end position="254"/>
    </location>
    <ligand>
        <name>FAD</name>
        <dbReference type="ChEBI" id="CHEBI:57692"/>
    </ligand>
</feature>
<dbReference type="InterPro" id="IPR014730">
    <property type="entry name" value="ETF_a/b_N"/>
</dbReference>
<dbReference type="Proteomes" id="UP000215559">
    <property type="component" value="Unassembled WGS sequence"/>
</dbReference>
<feature type="domain" description="Electron transfer flavoprotein alpha/beta-subunit N-terminal" evidence="7">
    <location>
        <begin position="2"/>
        <end position="187"/>
    </location>
</feature>
<keyword evidence="3" id="KW-0285">Flavoprotein</keyword>
<organism evidence="8 9">
    <name type="scientific">candidate division WOR-3 bacterium JGI_Cruoil_03_51_56</name>
    <dbReference type="NCBI Taxonomy" id="1973747"/>
    <lineage>
        <taxon>Bacteria</taxon>
        <taxon>Bacteria division WOR-3</taxon>
    </lineage>
</organism>
<evidence type="ECO:0000313" key="9">
    <source>
        <dbReference type="Proteomes" id="UP000215559"/>
    </source>
</evidence>